<dbReference type="EMBL" id="UYRX01000651">
    <property type="protein sequence ID" value="VDK84962.1"/>
    <property type="molecule type" value="Genomic_DNA"/>
</dbReference>
<dbReference type="GO" id="GO:0005788">
    <property type="term" value="C:endoplasmic reticulum lumen"/>
    <property type="evidence" value="ECO:0007669"/>
    <property type="project" value="TreeGrafter"/>
</dbReference>
<dbReference type="Pfam" id="PF07915">
    <property type="entry name" value="PRKCSH"/>
    <property type="match status" value="1"/>
</dbReference>
<feature type="coiled-coil region" evidence="5">
    <location>
        <begin position="267"/>
        <end position="325"/>
    </location>
</feature>
<feature type="signal peptide" evidence="6">
    <location>
        <begin position="1"/>
        <end position="23"/>
    </location>
</feature>
<evidence type="ECO:0000256" key="6">
    <source>
        <dbReference type="SAM" id="SignalP"/>
    </source>
</evidence>
<keyword evidence="9" id="KW-1185">Reference proteome</keyword>
<dbReference type="AlphaFoldDB" id="A0A3P6TA13"/>
<evidence type="ECO:0000256" key="4">
    <source>
        <dbReference type="ARBA" id="ARBA00023157"/>
    </source>
</evidence>
<organism evidence="8 9">
    <name type="scientific">Litomosoides sigmodontis</name>
    <name type="common">Filarial nematode worm</name>
    <dbReference type="NCBI Taxonomy" id="42156"/>
    <lineage>
        <taxon>Eukaryota</taxon>
        <taxon>Metazoa</taxon>
        <taxon>Ecdysozoa</taxon>
        <taxon>Nematoda</taxon>
        <taxon>Chromadorea</taxon>
        <taxon>Rhabditida</taxon>
        <taxon>Spirurina</taxon>
        <taxon>Spiruromorpha</taxon>
        <taxon>Filarioidea</taxon>
        <taxon>Onchocercidae</taxon>
        <taxon>Litomosoides</taxon>
    </lineage>
</organism>
<evidence type="ECO:0000256" key="2">
    <source>
        <dbReference type="ARBA" id="ARBA00022729"/>
    </source>
</evidence>
<feature type="domain" description="MRH" evidence="7">
    <location>
        <begin position="123"/>
        <end position="241"/>
    </location>
</feature>
<dbReference type="STRING" id="42156.A0A3P6TA13"/>
<dbReference type="InterPro" id="IPR009011">
    <property type="entry name" value="Man6P_isomerase_rcpt-bd_dom_sf"/>
</dbReference>
<evidence type="ECO:0000313" key="8">
    <source>
        <dbReference type="EMBL" id="VDK84962.1"/>
    </source>
</evidence>
<evidence type="ECO:0000259" key="7">
    <source>
        <dbReference type="PROSITE" id="PS51914"/>
    </source>
</evidence>
<accession>A0A3P6TA13</accession>
<keyword evidence="5" id="KW-0175">Coiled coil</keyword>
<keyword evidence="2 6" id="KW-0732">Signal</keyword>
<protein>
    <recommendedName>
        <fullName evidence="7">MRH domain-containing protein</fullName>
    </recommendedName>
</protein>
<dbReference type="PROSITE" id="PS51914">
    <property type="entry name" value="MRH"/>
    <property type="match status" value="1"/>
</dbReference>
<dbReference type="OMA" id="VWYMCDD"/>
<dbReference type="PANTHER" id="PTHR15414:SF5">
    <property type="entry name" value="PROTEIN OS-9"/>
    <property type="match status" value="1"/>
</dbReference>
<proteinExistence type="predicted"/>
<dbReference type="InterPro" id="IPR012913">
    <property type="entry name" value="OS9-like_dom"/>
</dbReference>
<sequence>MWHEKIVFKLSCPLLMFITCCYAVYDTNELQNVTYDLEIAEIPFGFENLELDGRTLEGKIPKKTLLGMFGTDEGSSTVVVSEFGQKFKCSLPKISFKKTISESKSNLTVNLVSDVIAASFYVQNCIRKNTGWWTYELCYNKHVQQFRFEGSKVVGKVISLGYYKNNSDINLSKQKIDGLPYFEQIYDDGTVCDVTDKSRFARVWYMCDDMLSTSEAYIADVDEPSSCEYIVKVKTGSLCQLNVFSSQSKPHEPLSIMCRPLLEQKAVEQYLEKVAKEKRQKEEAKKESELLAARADSIQRQRYARKQLAKRTAKSIREMEATEKELKMVYEDIMRSITKLNVDLTKVKADLHFIYDDLHEIETRYITEADEDRGNIYWYFKDPYWNRKFFPVTLAYSRGVNNYYLMMSSFLKKIDEEYDENKMSFSKFLHDIDEKVITEAHLSIMIGSLRKAFREGIFPDIVNDVDDAENPLLTAMWTNAEKQLELLQLFEYKVLKLLGRGIEFRAEDLMSNVARQLLSVRTLLVNGGSDYNFDRKLSYALVEKMFLKFMRSYNRAVLRHDKKSWGNLMKHTSAETFRVFENPDMLVAKIEDLSPENAHLFYTETFEIEKWRTADGEMSVNDKRVEAQKAMSMEEKAARLRMLERAKRKNLRKKVEHYLRSKRTTKKSESDETLFHDDLDDLRKQLFVFKNTLEEKIREAGLIQGAEVKVQLVSPVGNVVSSTGIGGLDGERVNAVLKAFFLEQDSVNDEENRYDRLARGYTYGAGEEEREKVRKNGDDDVDDLKSSILPILKRILP</sequence>
<evidence type="ECO:0000256" key="5">
    <source>
        <dbReference type="SAM" id="Coils"/>
    </source>
</evidence>
<dbReference type="OrthoDB" id="448954at2759"/>
<name>A0A3P6TA13_LITSI</name>
<dbReference type="InterPro" id="IPR044865">
    <property type="entry name" value="MRH_dom"/>
</dbReference>
<keyword evidence="3" id="KW-0256">Endoplasmic reticulum</keyword>
<dbReference type="PANTHER" id="PTHR15414">
    <property type="entry name" value="OS-9-RELATED"/>
    <property type="match status" value="1"/>
</dbReference>
<dbReference type="Proteomes" id="UP000277928">
    <property type="component" value="Unassembled WGS sequence"/>
</dbReference>
<evidence type="ECO:0000313" key="9">
    <source>
        <dbReference type="Proteomes" id="UP000277928"/>
    </source>
</evidence>
<comment type="subcellular location">
    <subcellularLocation>
        <location evidence="1">Endoplasmic reticulum</location>
    </subcellularLocation>
</comment>
<dbReference type="InterPro" id="IPR045149">
    <property type="entry name" value="OS-9-like"/>
</dbReference>
<dbReference type="GO" id="GO:0030970">
    <property type="term" value="P:retrograde protein transport, ER to cytosol"/>
    <property type="evidence" value="ECO:0007669"/>
    <property type="project" value="TreeGrafter"/>
</dbReference>
<dbReference type="Gene3D" id="2.70.130.10">
    <property type="entry name" value="Mannose-6-phosphate receptor binding domain"/>
    <property type="match status" value="1"/>
</dbReference>
<dbReference type="GO" id="GO:0030968">
    <property type="term" value="P:endoplasmic reticulum unfolded protein response"/>
    <property type="evidence" value="ECO:0007669"/>
    <property type="project" value="InterPro"/>
</dbReference>
<dbReference type="SUPFAM" id="SSF50911">
    <property type="entry name" value="Mannose 6-phosphate receptor domain"/>
    <property type="match status" value="1"/>
</dbReference>
<evidence type="ECO:0000256" key="3">
    <source>
        <dbReference type="ARBA" id="ARBA00022824"/>
    </source>
</evidence>
<gene>
    <name evidence="8" type="ORF">NLS_LOCUS6891</name>
</gene>
<feature type="chain" id="PRO_5018156305" description="MRH domain-containing protein" evidence="6">
    <location>
        <begin position="24"/>
        <end position="797"/>
    </location>
</feature>
<evidence type="ECO:0000256" key="1">
    <source>
        <dbReference type="ARBA" id="ARBA00004240"/>
    </source>
</evidence>
<reference evidence="8 9" key="1">
    <citation type="submission" date="2018-08" db="EMBL/GenBank/DDBJ databases">
        <authorList>
            <person name="Laetsch R D."/>
            <person name="Stevens L."/>
            <person name="Kumar S."/>
            <person name="Blaxter L. M."/>
        </authorList>
    </citation>
    <scope>NUCLEOTIDE SEQUENCE [LARGE SCALE GENOMIC DNA]</scope>
</reference>
<keyword evidence="4" id="KW-1015">Disulfide bond</keyword>